<dbReference type="EMBL" id="CAMXCT010001779">
    <property type="protein sequence ID" value="CAI3992985.1"/>
    <property type="molecule type" value="Genomic_DNA"/>
</dbReference>
<reference evidence="3 4" key="2">
    <citation type="submission" date="2024-05" db="EMBL/GenBank/DDBJ databases">
        <authorList>
            <person name="Chen Y."/>
            <person name="Shah S."/>
            <person name="Dougan E. K."/>
            <person name="Thang M."/>
            <person name="Chan C."/>
        </authorList>
    </citation>
    <scope>NUCLEOTIDE SEQUENCE [LARGE SCALE GENOMIC DNA]</scope>
</reference>
<organism evidence="2">
    <name type="scientific">Cladocopium goreaui</name>
    <dbReference type="NCBI Taxonomy" id="2562237"/>
    <lineage>
        <taxon>Eukaryota</taxon>
        <taxon>Sar</taxon>
        <taxon>Alveolata</taxon>
        <taxon>Dinophyceae</taxon>
        <taxon>Suessiales</taxon>
        <taxon>Symbiodiniaceae</taxon>
        <taxon>Cladocopium</taxon>
    </lineage>
</organism>
<evidence type="ECO:0000256" key="1">
    <source>
        <dbReference type="SAM" id="MobiDB-lite"/>
    </source>
</evidence>
<dbReference type="Proteomes" id="UP001152797">
    <property type="component" value="Unassembled WGS sequence"/>
</dbReference>
<dbReference type="EMBL" id="CAMXCT030001779">
    <property type="protein sequence ID" value="CAL4780297.1"/>
    <property type="molecule type" value="Genomic_DNA"/>
</dbReference>
<feature type="compositionally biased region" description="Low complexity" evidence="1">
    <location>
        <begin position="79"/>
        <end position="89"/>
    </location>
</feature>
<keyword evidence="4" id="KW-1185">Reference proteome</keyword>
<sequence length="354" mass="39570">MNPKADINMGDGELFFLQVFEPMRCDPLALKDQIERPSVVLCNGRHRENIRRIARELNVDLSKAENESSPKKPSAPKVGPGLESSPELPELGEDVLTNVELSQLSQLSQAVHGTMSAWPMAAASSRWGLAAFVAFGGVSWELRRSQGLARYREMKRRYSETGSETRFPFYGRDFGYEVDYMLELQLQPGDRCLASYSLEALPVTHAAVLTWKRTTRSFATGSYGSNRSNGSNDYDIDEEAVIEVVNGQRYCRHPSRPGSWWQPWWCGEHLTRYSDWLAWPPLKEEVFDALRHYQPRPAPAPEEPIAVTARAADSEEVFAAAELPNAAEVRSTVPVAGSSSMTLVVKICEESAQT</sequence>
<evidence type="ECO:0000313" key="2">
    <source>
        <dbReference type="EMBL" id="CAI3992985.1"/>
    </source>
</evidence>
<name>A0A9P1CJZ5_9DINO</name>
<evidence type="ECO:0000313" key="3">
    <source>
        <dbReference type="EMBL" id="CAL4780297.1"/>
    </source>
</evidence>
<dbReference type="EMBL" id="CAMXCT020001779">
    <property type="protein sequence ID" value="CAL1146360.1"/>
    <property type="molecule type" value="Genomic_DNA"/>
</dbReference>
<accession>A0A9P1CJZ5</accession>
<protein>
    <submittedName>
        <fullName evidence="2">Uncharacterized protein</fullName>
    </submittedName>
</protein>
<comment type="caution">
    <text evidence="2">The sequence shown here is derived from an EMBL/GenBank/DDBJ whole genome shotgun (WGS) entry which is preliminary data.</text>
</comment>
<dbReference type="OrthoDB" id="10415520at2759"/>
<feature type="region of interest" description="Disordered" evidence="1">
    <location>
        <begin position="61"/>
        <end position="89"/>
    </location>
</feature>
<gene>
    <name evidence="2" type="ORF">C1SCF055_LOCUS19774</name>
</gene>
<feature type="compositionally biased region" description="Basic and acidic residues" evidence="1">
    <location>
        <begin position="61"/>
        <end position="70"/>
    </location>
</feature>
<reference evidence="2" key="1">
    <citation type="submission" date="2022-10" db="EMBL/GenBank/DDBJ databases">
        <authorList>
            <person name="Chen Y."/>
            <person name="Dougan E. K."/>
            <person name="Chan C."/>
            <person name="Rhodes N."/>
            <person name="Thang M."/>
        </authorList>
    </citation>
    <scope>NUCLEOTIDE SEQUENCE</scope>
</reference>
<proteinExistence type="predicted"/>
<dbReference type="AlphaFoldDB" id="A0A9P1CJZ5"/>
<evidence type="ECO:0000313" key="4">
    <source>
        <dbReference type="Proteomes" id="UP001152797"/>
    </source>
</evidence>